<dbReference type="PROSITE" id="PS51405">
    <property type="entry name" value="HEME_HALOPEROXIDASE"/>
    <property type="match status" value="1"/>
</dbReference>
<keyword evidence="5" id="KW-0560">Oxidoreductase</keyword>
<dbReference type="InterPro" id="IPR036851">
    <property type="entry name" value="Chloroperoxidase-like_sf"/>
</dbReference>
<evidence type="ECO:0000256" key="7">
    <source>
        <dbReference type="ARBA" id="ARBA00025795"/>
    </source>
</evidence>
<dbReference type="PANTHER" id="PTHR33577">
    <property type="entry name" value="STERIGMATOCYSTIN BIOSYNTHESIS PEROXIDASE STCC-RELATED"/>
    <property type="match status" value="1"/>
</dbReference>
<dbReference type="Pfam" id="PF01328">
    <property type="entry name" value="Peroxidase_2"/>
    <property type="match status" value="1"/>
</dbReference>
<dbReference type="AlphaFoldDB" id="A0A0P1AQS3"/>
<keyword evidence="3" id="KW-0349">Heme</keyword>
<dbReference type="Proteomes" id="UP000054928">
    <property type="component" value="Unassembled WGS sequence"/>
</dbReference>
<accession>A0A0P1AQS3</accession>
<organism evidence="10 11">
    <name type="scientific">Plasmopara halstedii</name>
    <name type="common">Downy mildew of sunflower</name>
    <dbReference type="NCBI Taxonomy" id="4781"/>
    <lineage>
        <taxon>Eukaryota</taxon>
        <taxon>Sar</taxon>
        <taxon>Stramenopiles</taxon>
        <taxon>Oomycota</taxon>
        <taxon>Peronosporomycetes</taxon>
        <taxon>Peronosporales</taxon>
        <taxon>Peronosporaceae</taxon>
        <taxon>Plasmopara</taxon>
    </lineage>
</organism>
<protein>
    <submittedName>
        <fullName evidence="10">Chloroperoxidase</fullName>
    </submittedName>
</protein>
<proteinExistence type="inferred from homology"/>
<evidence type="ECO:0000313" key="10">
    <source>
        <dbReference type="EMBL" id="CEG43632.1"/>
    </source>
</evidence>
<dbReference type="STRING" id="4781.A0A0P1AQS3"/>
<keyword evidence="4" id="KW-0479">Metal-binding</keyword>
<reference evidence="11" key="1">
    <citation type="submission" date="2014-09" db="EMBL/GenBank/DDBJ databases">
        <authorList>
            <person name="Sharma Rahul"/>
            <person name="Thines Marco"/>
        </authorList>
    </citation>
    <scope>NUCLEOTIDE SEQUENCE [LARGE SCALE GENOMIC DNA]</scope>
</reference>
<dbReference type="GeneID" id="36408879"/>
<dbReference type="RefSeq" id="XP_024580001.1">
    <property type="nucleotide sequence ID" value="XM_024729644.1"/>
</dbReference>
<dbReference type="EMBL" id="CCYD01000702">
    <property type="protein sequence ID" value="CEG43632.1"/>
    <property type="molecule type" value="Genomic_DNA"/>
</dbReference>
<dbReference type="OrthoDB" id="407298at2759"/>
<comment type="cofactor">
    <cofactor evidence="1">
        <name>heme b</name>
        <dbReference type="ChEBI" id="CHEBI:60344"/>
    </cofactor>
</comment>
<feature type="region of interest" description="Disordered" evidence="8">
    <location>
        <begin position="1"/>
        <end position="22"/>
    </location>
</feature>
<evidence type="ECO:0000256" key="3">
    <source>
        <dbReference type="ARBA" id="ARBA00022617"/>
    </source>
</evidence>
<dbReference type="InterPro" id="IPR000028">
    <property type="entry name" value="Chloroperoxidase"/>
</dbReference>
<evidence type="ECO:0000313" key="11">
    <source>
        <dbReference type="Proteomes" id="UP000054928"/>
    </source>
</evidence>
<keyword evidence="6" id="KW-0408">Iron</keyword>
<dbReference type="GO" id="GO:0046872">
    <property type="term" value="F:metal ion binding"/>
    <property type="evidence" value="ECO:0007669"/>
    <property type="project" value="UniProtKB-KW"/>
</dbReference>
<evidence type="ECO:0000256" key="2">
    <source>
        <dbReference type="ARBA" id="ARBA00022559"/>
    </source>
</evidence>
<dbReference type="SUPFAM" id="SSF47571">
    <property type="entry name" value="Cloroperoxidase"/>
    <property type="match status" value="1"/>
</dbReference>
<evidence type="ECO:0000256" key="1">
    <source>
        <dbReference type="ARBA" id="ARBA00001970"/>
    </source>
</evidence>
<keyword evidence="11" id="KW-1185">Reference proteome</keyword>
<dbReference type="OMA" id="VSAYDIH"/>
<feature type="domain" description="Heme haloperoxidase family profile" evidence="9">
    <location>
        <begin position="3"/>
        <end position="216"/>
    </location>
</feature>
<evidence type="ECO:0000256" key="8">
    <source>
        <dbReference type="SAM" id="MobiDB-lite"/>
    </source>
</evidence>
<evidence type="ECO:0000256" key="5">
    <source>
        <dbReference type="ARBA" id="ARBA00023002"/>
    </source>
</evidence>
<dbReference type="GO" id="GO:0004601">
    <property type="term" value="F:peroxidase activity"/>
    <property type="evidence" value="ECO:0007669"/>
    <property type="project" value="UniProtKB-KW"/>
</dbReference>
<evidence type="ECO:0000256" key="4">
    <source>
        <dbReference type="ARBA" id="ARBA00022723"/>
    </source>
</evidence>
<dbReference type="Gene3D" id="1.10.489.10">
    <property type="entry name" value="Chloroperoxidase-like"/>
    <property type="match status" value="1"/>
</dbReference>
<comment type="similarity">
    <text evidence="7">Belongs to the chloroperoxidase family.</text>
</comment>
<evidence type="ECO:0000259" key="9">
    <source>
        <dbReference type="PROSITE" id="PS51405"/>
    </source>
</evidence>
<keyword evidence="2 10" id="KW-0575">Peroxidase</keyword>
<dbReference type="PANTHER" id="PTHR33577:SF9">
    <property type="entry name" value="PEROXIDASE STCC"/>
    <property type="match status" value="1"/>
</dbReference>
<sequence length="217" mass="24036">MIEGQYWKPPLEKTSGFPGTTKPFRRSPCPALNTLCNCGHLKRNGQNITKAEIRHAIQTQFGHDDEVVNLLLSGLPDKLSLNDLSSMGHPISLSRRPEYTGVDPAIVDLGLVKDLTSRAKNGFLSAESVGHTYKARREMFQKDPRFHLTPQQARQAYGQGSGAVLVFGSKMNNNTVSVSVINDFFINEKFPAGWKRASVIHLDESKKMTDEIQAAAQ</sequence>
<name>A0A0P1AQS3_PLAHL</name>
<evidence type="ECO:0000256" key="6">
    <source>
        <dbReference type="ARBA" id="ARBA00023004"/>
    </source>
</evidence>